<dbReference type="InterPro" id="IPR032525">
    <property type="entry name" value="Peptidase_U32_C"/>
</dbReference>
<comment type="similarity">
    <text evidence="3">Belongs to the peptidase U32 family.</text>
</comment>
<feature type="domain" description="Peptidase family U32 C-terminal" evidence="4">
    <location>
        <begin position="326"/>
        <end position="409"/>
    </location>
</feature>
<evidence type="ECO:0000259" key="4">
    <source>
        <dbReference type="Pfam" id="PF16325"/>
    </source>
</evidence>
<comment type="caution">
    <text evidence="5">The sequence shown here is derived from an EMBL/GenBank/DDBJ whole genome shotgun (WGS) entry which is preliminary data.</text>
</comment>
<evidence type="ECO:0000256" key="1">
    <source>
        <dbReference type="ARBA" id="ARBA00022670"/>
    </source>
</evidence>
<keyword evidence="2 5" id="KW-0378">Hydrolase</keyword>
<dbReference type="Proteomes" id="UP000070539">
    <property type="component" value="Unassembled WGS sequence"/>
</dbReference>
<dbReference type="RefSeq" id="WP_066088749.1">
    <property type="nucleotide sequence ID" value="NZ_LRVM01000007.1"/>
</dbReference>
<dbReference type="Gene3D" id="2.40.30.10">
    <property type="entry name" value="Translation factors"/>
    <property type="match status" value="1"/>
</dbReference>
<dbReference type="EMBL" id="LRVM01000007">
    <property type="protein sequence ID" value="KXL52476.1"/>
    <property type="molecule type" value="Genomic_DNA"/>
</dbReference>
<protein>
    <submittedName>
        <fullName evidence="5">Putative protease YdcP</fullName>
        <ecNumber evidence="5">3.4.-.-</ecNumber>
    </submittedName>
</protein>
<dbReference type="Pfam" id="PF16325">
    <property type="entry name" value="Peptidase_U32_C"/>
    <property type="match status" value="1"/>
</dbReference>
<evidence type="ECO:0000256" key="2">
    <source>
        <dbReference type="ARBA" id="ARBA00022801"/>
    </source>
</evidence>
<dbReference type="PANTHER" id="PTHR30217:SF6">
    <property type="entry name" value="TRNA HYDROXYLATION PROTEIN P"/>
    <property type="match status" value="1"/>
</dbReference>
<dbReference type="EC" id="3.4.-.-" evidence="5"/>
<name>A0A136WDB2_9FIRM</name>
<dbReference type="PATRIC" id="fig|36847.3.peg.2543"/>
<reference evidence="5 6" key="1">
    <citation type="submission" date="2016-01" db="EMBL/GenBank/DDBJ databases">
        <title>Genome sequence of Clostridium neopropionicum X4, DSM-3847.</title>
        <authorList>
            <person name="Poehlein A."/>
            <person name="Beck M.H."/>
            <person name="Bengelsdorf F.R."/>
            <person name="Daniel R."/>
            <person name="Duerre P."/>
        </authorList>
    </citation>
    <scope>NUCLEOTIDE SEQUENCE [LARGE SCALE GENOMIC DNA]</scope>
    <source>
        <strain evidence="5 6">DSM-3847</strain>
    </source>
</reference>
<keyword evidence="1 5" id="KW-0645">Protease</keyword>
<accession>A0A136WDB2</accession>
<dbReference type="PROSITE" id="PS01276">
    <property type="entry name" value="PEPTIDASE_U32"/>
    <property type="match status" value="1"/>
</dbReference>
<evidence type="ECO:0000256" key="3">
    <source>
        <dbReference type="ARBA" id="ARBA00038374"/>
    </source>
</evidence>
<dbReference type="InterPro" id="IPR051454">
    <property type="entry name" value="RNA/ubiquinone_mod_enzymes"/>
</dbReference>
<dbReference type="Pfam" id="PF01136">
    <property type="entry name" value="Peptidase_U32"/>
    <property type="match status" value="1"/>
</dbReference>
<dbReference type="GO" id="GO:0008233">
    <property type="term" value="F:peptidase activity"/>
    <property type="evidence" value="ECO:0007669"/>
    <property type="project" value="UniProtKB-KW"/>
</dbReference>
<dbReference type="PANTHER" id="PTHR30217">
    <property type="entry name" value="PEPTIDASE U32 FAMILY"/>
    <property type="match status" value="1"/>
</dbReference>
<sequence>MWKQNKPELLAPGGDLEKLKIAVLYGADAVYIGGEEYGLRAKAKNFGLDAMAEGIKFAHDHGAKVYITANIFAHNADFNGMAEYFQAVEKIGADALIISDLGVFSVAKEAVPNMEIHVSTQANNTNYMSACMWYQLGAKRVVLARELSFQEVKQIREKIPQDMDIEAFVHGAMCISYSGRCLLSNYLSGRDANKGACSHPCRWKYHLVEETRPGEYMPIEENERGTYIYNSKDLCMIEHIPDILESGIMSLKIEGRMKTPFYVGTVVKAYRQAVDDYLKSPALYHERLPYYLEEVSKASHRDYTEGFFYQKPDGKQQIYNSNTYIRGYDFIGMVQSDSDPATGIAVVEQRNKFSVGEEIEVMPAKGDAFTMRVSKMMDEDGNFVESAPHPQQILQIFFEKPVRKFDMLRKIVLDAK</sequence>
<keyword evidence="6" id="KW-1185">Reference proteome</keyword>
<dbReference type="OrthoDB" id="9807498at2"/>
<evidence type="ECO:0000313" key="6">
    <source>
        <dbReference type="Proteomes" id="UP000070539"/>
    </source>
</evidence>
<gene>
    <name evidence="5" type="primary">ydcP_2</name>
    <name evidence="5" type="ORF">CLNEO_21720</name>
</gene>
<dbReference type="GO" id="GO:0006508">
    <property type="term" value="P:proteolysis"/>
    <property type="evidence" value="ECO:0007669"/>
    <property type="project" value="UniProtKB-KW"/>
</dbReference>
<dbReference type="AlphaFoldDB" id="A0A136WDB2"/>
<dbReference type="STRING" id="36847.CLNEO_21720"/>
<organism evidence="5 6">
    <name type="scientific">Anaerotignum neopropionicum</name>
    <dbReference type="NCBI Taxonomy" id="36847"/>
    <lineage>
        <taxon>Bacteria</taxon>
        <taxon>Bacillati</taxon>
        <taxon>Bacillota</taxon>
        <taxon>Clostridia</taxon>
        <taxon>Lachnospirales</taxon>
        <taxon>Anaerotignaceae</taxon>
        <taxon>Anaerotignum</taxon>
    </lineage>
</organism>
<evidence type="ECO:0000313" key="5">
    <source>
        <dbReference type="EMBL" id="KXL52476.1"/>
    </source>
</evidence>
<dbReference type="InterPro" id="IPR001539">
    <property type="entry name" value="Peptidase_U32"/>
</dbReference>
<proteinExistence type="inferred from homology"/>